<proteinExistence type="predicted"/>
<evidence type="ECO:0000313" key="1">
    <source>
        <dbReference type="EMBL" id="ELR19399.1"/>
    </source>
</evidence>
<gene>
    <name evidence="1" type="ORF">ACA1_266250</name>
</gene>
<protein>
    <submittedName>
        <fullName evidence="1">Uncharacterized protein</fullName>
    </submittedName>
</protein>
<evidence type="ECO:0000313" key="2">
    <source>
        <dbReference type="Proteomes" id="UP000011083"/>
    </source>
</evidence>
<dbReference type="RefSeq" id="XP_004341484.1">
    <property type="nucleotide sequence ID" value="XM_004341436.1"/>
</dbReference>
<dbReference type="KEGG" id="acan:ACA1_266250"/>
<reference evidence="1 2" key="1">
    <citation type="journal article" date="2013" name="Genome Biol.">
        <title>Genome of Acanthamoeba castellanii highlights extensive lateral gene transfer and early evolution of tyrosine kinase signaling.</title>
        <authorList>
            <person name="Clarke M."/>
            <person name="Lohan A.J."/>
            <person name="Liu B."/>
            <person name="Lagkouvardos I."/>
            <person name="Roy S."/>
            <person name="Zafar N."/>
            <person name="Bertelli C."/>
            <person name="Schilde C."/>
            <person name="Kianianmomeni A."/>
            <person name="Burglin T.R."/>
            <person name="Frech C."/>
            <person name="Turcotte B."/>
            <person name="Kopec K.O."/>
            <person name="Synnott J.M."/>
            <person name="Choo C."/>
            <person name="Paponov I."/>
            <person name="Finkler A."/>
            <person name="Soon Heng Tan C."/>
            <person name="Hutchins A.P."/>
            <person name="Weinmeier T."/>
            <person name="Rattei T."/>
            <person name="Chu J.S."/>
            <person name="Gimenez G."/>
            <person name="Irimia M."/>
            <person name="Rigden D.J."/>
            <person name="Fitzpatrick D.A."/>
            <person name="Lorenzo-Morales J."/>
            <person name="Bateman A."/>
            <person name="Chiu C.H."/>
            <person name="Tang P."/>
            <person name="Hegemann P."/>
            <person name="Fromm H."/>
            <person name="Raoult D."/>
            <person name="Greub G."/>
            <person name="Miranda-Saavedra D."/>
            <person name="Chen N."/>
            <person name="Nash P."/>
            <person name="Ginger M.L."/>
            <person name="Horn M."/>
            <person name="Schaap P."/>
            <person name="Caler L."/>
            <person name="Loftus B."/>
        </authorList>
    </citation>
    <scope>NUCLEOTIDE SEQUENCE [LARGE SCALE GENOMIC DNA]</scope>
    <source>
        <strain evidence="1 2">Neff</strain>
    </source>
</reference>
<dbReference type="AlphaFoldDB" id="L8H1K6"/>
<organism evidence="1 2">
    <name type="scientific">Acanthamoeba castellanii (strain ATCC 30010 / Neff)</name>
    <dbReference type="NCBI Taxonomy" id="1257118"/>
    <lineage>
        <taxon>Eukaryota</taxon>
        <taxon>Amoebozoa</taxon>
        <taxon>Discosea</taxon>
        <taxon>Longamoebia</taxon>
        <taxon>Centramoebida</taxon>
        <taxon>Acanthamoebidae</taxon>
        <taxon>Acanthamoeba</taxon>
    </lineage>
</organism>
<dbReference type="EMBL" id="KB007933">
    <property type="protein sequence ID" value="ELR19399.1"/>
    <property type="molecule type" value="Genomic_DNA"/>
</dbReference>
<accession>L8H1K6</accession>
<sequence length="230" mass="25026">MRSLSITSRLVASAVCRSRNVHDSCSTSASVIVSLGERVCGVSRCVVVRRGVCVVCVCVRYCSRGAWGGGSGSPKSIRKQVSKVVPVDAVVEDVFGHDYASQGLKCYTPGAGLYIPELVYELPLKEEKDSTQEMATESDKKALVFCDLVTNVAEGPFNVRILGIVTGGNNPVVPWMPRYFFVRDKAQTKRFLEALGRRDDIGLLVMAHGEPVKCGPDEMKRHLANLAAQF</sequence>
<keyword evidence="2" id="KW-1185">Reference proteome</keyword>
<dbReference type="OrthoDB" id="421671at2759"/>
<name>L8H1K6_ACACF</name>
<dbReference type="Proteomes" id="UP000011083">
    <property type="component" value="Unassembled WGS sequence"/>
</dbReference>
<dbReference type="VEuPathDB" id="AmoebaDB:ACA1_266250"/>
<dbReference type="GeneID" id="14920178"/>